<dbReference type="GO" id="GO:0004618">
    <property type="term" value="F:phosphoglycerate kinase activity"/>
    <property type="evidence" value="ECO:0007669"/>
    <property type="project" value="UniProtKB-UniRule"/>
</dbReference>
<dbReference type="FunFam" id="3.40.50.1260:FF:000006">
    <property type="entry name" value="Phosphoglycerate kinase"/>
    <property type="match status" value="1"/>
</dbReference>
<evidence type="ECO:0000256" key="2">
    <source>
        <dbReference type="ARBA" id="ARBA00004838"/>
    </source>
</evidence>
<evidence type="ECO:0000256" key="1">
    <source>
        <dbReference type="ARBA" id="ARBA00000642"/>
    </source>
</evidence>
<evidence type="ECO:0000256" key="7">
    <source>
        <dbReference type="ARBA" id="ARBA00022679"/>
    </source>
</evidence>
<keyword evidence="12" id="KW-0963">Cytoplasm</keyword>
<gene>
    <name evidence="12" type="primary">pgk</name>
    <name evidence="16" type="ORF">F3087_45405</name>
</gene>
<dbReference type="GO" id="GO:0006096">
    <property type="term" value="P:glycolytic process"/>
    <property type="evidence" value="ECO:0007669"/>
    <property type="project" value="UniProtKB-UniRule"/>
</dbReference>
<keyword evidence="11 12" id="KW-0324">Glycolysis</keyword>
<dbReference type="InterPro" id="IPR001576">
    <property type="entry name" value="Phosphoglycerate_kinase"/>
</dbReference>
<evidence type="ECO:0000256" key="8">
    <source>
        <dbReference type="ARBA" id="ARBA00022741"/>
    </source>
</evidence>
<keyword evidence="9 12" id="KW-0418">Kinase</keyword>
<evidence type="ECO:0000256" key="11">
    <source>
        <dbReference type="ARBA" id="ARBA00023152"/>
    </source>
</evidence>
<dbReference type="EC" id="2.7.2.3" evidence="5 12"/>
<feature type="binding site" evidence="13">
    <location>
        <position position="162"/>
    </location>
    <ligand>
        <name>(2R)-3-phosphoglycerate</name>
        <dbReference type="ChEBI" id="CHEBI:58272"/>
    </ligand>
</feature>
<dbReference type="OrthoDB" id="9808460at2"/>
<feature type="binding site" evidence="12">
    <location>
        <position position="122"/>
    </location>
    <ligand>
        <name>substrate</name>
    </ligand>
</feature>
<dbReference type="InterPro" id="IPR036043">
    <property type="entry name" value="Phosphoglycerate_kinase_sf"/>
</dbReference>
<dbReference type="Pfam" id="PF00162">
    <property type="entry name" value="PGK"/>
    <property type="match status" value="1"/>
</dbReference>
<feature type="binding site" evidence="13">
    <location>
        <position position="40"/>
    </location>
    <ligand>
        <name>(2R)-3-phosphoglycerate</name>
        <dbReference type="ChEBI" id="CHEBI:58272"/>
    </ligand>
</feature>
<dbReference type="PROSITE" id="PS00111">
    <property type="entry name" value="PGLYCERATE_KINASE"/>
    <property type="match status" value="1"/>
</dbReference>
<dbReference type="RefSeq" id="WP_150408420.1">
    <property type="nucleotide sequence ID" value="NZ_VXLC01000055.1"/>
</dbReference>
<evidence type="ECO:0000256" key="6">
    <source>
        <dbReference type="ARBA" id="ARBA00016471"/>
    </source>
</evidence>
<feature type="binding site" evidence="12">
    <location>
        <position position="162"/>
    </location>
    <ligand>
        <name>substrate</name>
    </ligand>
</feature>
<dbReference type="PRINTS" id="PR00477">
    <property type="entry name" value="PHGLYCKINASE"/>
</dbReference>
<dbReference type="FunFam" id="3.40.50.1260:FF:000003">
    <property type="entry name" value="Phosphoglycerate kinase"/>
    <property type="match status" value="1"/>
</dbReference>
<dbReference type="Gene3D" id="3.40.50.1260">
    <property type="entry name" value="Phosphoglycerate kinase, N-terminal domain"/>
    <property type="match status" value="2"/>
</dbReference>
<reference evidence="16 17" key="1">
    <citation type="submission" date="2019-09" db="EMBL/GenBank/DDBJ databases">
        <authorList>
            <person name="Wang X."/>
        </authorList>
    </citation>
    <scope>NUCLEOTIDE SEQUENCE [LARGE SCALE GENOMIC DNA]</scope>
    <source>
        <strain evidence="16 17">CICC 11023</strain>
    </source>
</reference>
<feature type="binding site" evidence="12 14">
    <location>
        <position position="212"/>
    </location>
    <ligand>
        <name>ATP</name>
        <dbReference type="ChEBI" id="CHEBI:30616"/>
    </ligand>
</feature>
<evidence type="ECO:0000256" key="10">
    <source>
        <dbReference type="ARBA" id="ARBA00022840"/>
    </source>
</evidence>
<feature type="binding site" evidence="13">
    <location>
        <position position="122"/>
    </location>
    <ligand>
        <name>(2R)-3-phosphoglycerate</name>
        <dbReference type="ChEBI" id="CHEBI:58272"/>
    </ligand>
</feature>
<evidence type="ECO:0000256" key="5">
    <source>
        <dbReference type="ARBA" id="ARBA00013061"/>
    </source>
</evidence>
<evidence type="ECO:0000256" key="14">
    <source>
        <dbReference type="PIRSR" id="PIRSR000724-2"/>
    </source>
</evidence>
<dbReference type="InterPro" id="IPR015911">
    <property type="entry name" value="Phosphoglycerate_kinase_CS"/>
</dbReference>
<proteinExistence type="inferred from homology"/>
<comment type="pathway">
    <text evidence="2 12">Carbohydrate degradation; glycolysis; pyruvate from D-glyceraldehyde 3-phosphate: step 2/5.</text>
</comment>
<protein>
    <recommendedName>
        <fullName evidence="6 12">Phosphoglycerate kinase</fullName>
        <ecNumber evidence="5 12">2.7.2.3</ecNumber>
    </recommendedName>
</protein>
<dbReference type="PIRSF" id="PIRSF000724">
    <property type="entry name" value="Pgk"/>
    <property type="match status" value="1"/>
</dbReference>
<evidence type="ECO:0000256" key="15">
    <source>
        <dbReference type="RuleBase" id="RU000532"/>
    </source>
</evidence>
<dbReference type="GO" id="GO:0006094">
    <property type="term" value="P:gluconeogenesis"/>
    <property type="evidence" value="ECO:0007669"/>
    <property type="project" value="TreeGrafter"/>
</dbReference>
<dbReference type="PANTHER" id="PTHR11406">
    <property type="entry name" value="PHOSPHOGLYCERATE KINASE"/>
    <property type="match status" value="1"/>
</dbReference>
<organism evidence="16 17">
    <name type="scientific">Nocardia colli</name>
    <dbReference type="NCBI Taxonomy" id="2545717"/>
    <lineage>
        <taxon>Bacteria</taxon>
        <taxon>Bacillati</taxon>
        <taxon>Actinomycetota</taxon>
        <taxon>Actinomycetes</taxon>
        <taxon>Mycobacteriales</taxon>
        <taxon>Nocardiaceae</taxon>
        <taxon>Nocardia</taxon>
    </lineage>
</organism>
<dbReference type="InterPro" id="IPR015824">
    <property type="entry name" value="Phosphoglycerate_kinase_N"/>
</dbReference>
<evidence type="ECO:0000313" key="17">
    <source>
        <dbReference type="Proteomes" id="UP000323876"/>
    </source>
</evidence>
<keyword evidence="10 12" id="KW-0067">ATP-binding</keyword>
<evidence type="ECO:0000256" key="13">
    <source>
        <dbReference type="PIRSR" id="PIRSR000724-1"/>
    </source>
</evidence>
<evidence type="ECO:0000256" key="3">
    <source>
        <dbReference type="ARBA" id="ARBA00008982"/>
    </source>
</evidence>
<feature type="binding site" evidence="12 13">
    <location>
        <begin position="63"/>
        <end position="66"/>
    </location>
    <ligand>
        <name>substrate</name>
    </ligand>
</feature>
<accession>A0A5N0DNG5</accession>
<sequence length="404" mass="41940">MTVKTLDDLLSEGVEGRGVLVRSDLNVPLDDSGQITDPGRIIASVPTIKALAEAGAKVIVTAHLGRPKGERDAKLSLAPVAAKLAEELGRNVQLAGDVVGGDALARSEGLTDGDVLLLENIRFDPRETSKDDADRAKLAAALVELVGDDGAFVSDGFGVVHRKQASVYDVAKLLPHYAGKLVAAEVEVLAKLTTDTERPYAVVLGGSKVSDKLAVIEALAPKVDTLVIGGGMCFTFLAAQGLSVGTSLLQEEMIDTCKDLLDRYADVIHLPRDIVVANKFAADADSKVVPAHEIPDGWMGLDIGPESTSRFAALLTEAKTVFWNGPMGVFEFESFAAGTKGVAEAIVTATGKGAFTVVGGGDSAAAVRALGLPDDGFSHISTGGGASLEYLEGKELPGIAVLED</sequence>
<dbReference type="EMBL" id="VXLC01000055">
    <property type="protein sequence ID" value="KAA8877231.1"/>
    <property type="molecule type" value="Genomic_DNA"/>
</dbReference>
<keyword evidence="17" id="KW-1185">Reference proteome</keyword>
<dbReference type="Proteomes" id="UP000323876">
    <property type="component" value="Unassembled WGS sequence"/>
</dbReference>
<dbReference type="SUPFAM" id="SSF53748">
    <property type="entry name" value="Phosphoglycerate kinase"/>
    <property type="match status" value="1"/>
</dbReference>
<dbReference type="GO" id="GO:0005829">
    <property type="term" value="C:cytosol"/>
    <property type="evidence" value="ECO:0007669"/>
    <property type="project" value="UniProtKB-ARBA"/>
</dbReference>
<keyword evidence="8 12" id="KW-0547">Nucleotide-binding</keyword>
<feature type="binding site" evidence="12">
    <location>
        <position position="300"/>
    </location>
    <ligand>
        <name>ATP</name>
        <dbReference type="ChEBI" id="CHEBI:30616"/>
    </ligand>
</feature>
<keyword evidence="7 12" id="KW-0808">Transferase</keyword>
<dbReference type="HAMAP" id="MF_00145">
    <property type="entry name" value="Phosphoglyc_kinase"/>
    <property type="match status" value="1"/>
</dbReference>
<dbReference type="GO" id="GO:0043531">
    <property type="term" value="F:ADP binding"/>
    <property type="evidence" value="ECO:0007669"/>
    <property type="project" value="TreeGrafter"/>
</dbReference>
<dbReference type="UniPathway" id="UPA00109">
    <property type="reaction ID" value="UER00185"/>
</dbReference>
<dbReference type="AlphaFoldDB" id="A0A5N0DNG5"/>
<comment type="subcellular location">
    <subcellularLocation>
        <location evidence="12">Cytoplasm</location>
    </subcellularLocation>
</comment>
<dbReference type="CDD" id="cd00318">
    <property type="entry name" value="Phosphoglycerate_kinase"/>
    <property type="match status" value="1"/>
</dbReference>
<name>A0A5N0DNG5_9NOCA</name>
<feature type="binding site" evidence="12 13">
    <location>
        <begin position="24"/>
        <end position="26"/>
    </location>
    <ligand>
        <name>substrate</name>
    </ligand>
</feature>
<dbReference type="PANTHER" id="PTHR11406:SF23">
    <property type="entry name" value="PHOSPHOGLYCERATE KINASE 1, CHLOROPLASTIC-RELATED"/>
    <property type="match status" value="1"/>
</dbReference>
<feature type="binding site" evidence="12 14">
    <location>
        <position position="331"/>
    </location>
    <ligand>
        <name>ATP</name>
        <dbReference type="ChEBI" id="CHEBI:30616"/>
    </ligand>
</feature>
<comment type="caution">
    <text evidence="16">The sequence shown here is derived from an EMBL/GenBank/DDBJ whole genome shotgun (WGS) entry which is preliminary data.</text>
</comment>
<evidence type="ECO:0000313" key="16">
    <source>
        <dbReference type="EMBL" id="KAA8877231.1"/>
    </source>
</evidence>
<feature type="binding site" evidence="12 14">
    <location>
        <begin position="360"/>
        <end position="363"/>
    </location>
    <ligand>
        <name>ATP</name>
        <dbReference type="ChEBI" id="CHEBI:30616"/>
    </ligand>
</feature>
<comment type="catalytic activity">
    <reaction evidence="1 12 15">
        <text>(2R)-3-phosphoglycerate + ATP = (2R)-3-phospho-glyceroyl phosphate + ADP</text>
        <dbReference type="Rhea" id="RHEA:14801"/>
        <dbReference type="ChEBI" id="CHEBI:30616"/>
        <dbReference type="ChEBI" id="CHEBI:57604"/>
        <dbReference type="ChEBI" id="CHEBI:58272"/>
        <dbReference type="ChEBI" id="CHEBI:456216"/>
        <dbReference type="EC" id="2.7.2.3"/>
    </reaction>
</comment>
<dbReference type="GO" id="GO:0005524">
    <property type="term" value="F:ATP binding"/>
    <property type="evidence" value="ECO:0007669"/>
    <property type="project" value="UniProtKB-KW"/>
</dbReference>
<comment type="subunit">
    <text evidence="4 12">Monomer.</text>
</comment>
<evidence type="ECO:0000256" key="9">
    <source>
        <dbReference type="ARBA" id="ARBA00022777"/>
    </source>
</evidence>
<feature type="binding site" evidence="12">
    <location>
        <position position="40"/>
    </location>
    <ligand>
        <name>substrate</name>
    </ligand>
</feature>
<comment type="similarity">
    <text evidence="3 12 15">Belongs to the phosphoglycerate kinase family.</text>
</comment>
<evidence type="ECO:0000256" key="12">
    <source>
        <dbReference type="HAMAP-Rule" id="MF_00145"/>
    </source>
</evidence>
<evidence type="ECO:0000256" key="4">
    <source>
        <dbReference type="ARBA" id="ARBA00011245"/>
    </source>
</evidence>